<dbReference type="InterPro" id="IPR001453">
    <property type="entry name" value="MoaB/Mog_dom"/>
</dbReference>
<dbReference type="PANTHER" id="PTHR13939">
    <property type="entry name" value="NICOTINAMIDE-NUCLEOTIDE AMIDOHYDROLASE PNCC"/>
    <property type="match status" value="1"/>
</dbReference>
<dbReference type="EMBL" id="FQZU01000054">
    <property type="protein sequence ID" value="SHL22782.1"/>
    <property type="molecule type" value="Genomic_DNA"/>
</dbReference>
<dbReference type="SUPFAM" id="SSF53218">
    <property type="entry name" value="Molybdenum cofactor biosynthesis proteins"/>
    <property type="match status" value="1"/>
</dbReference>
<reference evidence="4" key="1">
    <citation type="submission" date="2016-11" db="EMBL/GenBank/DDBJ databases">
        <authorList>
            <person name="Varghese N."/>
            <person name="Submissions S."/>
        </authorList>
    </citation>
    <scope>NUCLEOTIDE SEQUENCE [LARGE SCALE GENOMIC DNA]</scope>
    <source>
        <strain evidence="4">DSM 16219</strain>
    </source>
</reference>
<gene>
    <name evidence="3" type="ORF">SAMN02745216_04851</name>
</gene>
<dbReference type="InterPro" id="IPR008135">
    <property type="entry name" value="Competence-induced_CinA"/>
</dbReference>
<keyword evidence="4" id="KW-1185">Reference proteome</keyword>
<proteinExistence type="inferred from homology"/>
<dbReference type="Gene3D" id="3.30.70.2860">
    <property type="match status" value="1"/>
</dbReference>
<evidence type="ECO:0000256" key="1">
    <source>
        <dbReference type="HAMAP-Rule" id="MF_00226"/>
    </source>
</evidence>
<dbReference type="Gene3D" id="3.40.980.10">
    <property type="entry name" value="MoaB/Mog-like domain"/>
    <property type="match status" value="1"/>
</dbReference>
<dbReference type="InterPro" id="IPR036425">
    <property type="entry name" value="MoaB/Mog-like_dom_sf"/>
</dbReference>
<dbReference type="NCBIfam" id="TIGR00199">
    <property type="entry name" value="PncC_domain"/>
    <property type="match status" value="1"/>
</dbReference>
<protein>
    <recommendedName>
        <fullName evidence="1">CinA-like protein</fullName>
    </recommendedName>
</protein>
<dbReference type="NCBIfam" id="TIGR00177">
    <property type="entry name" value="molyb_syn"/>
    <property type="match status" value="1"/>
</dbReference>
<dbReference type="STRING" id="1121393.SAMN02745216_04851"/>
<dbReference type="InterPro" id="IPR050101">
    <property type="entry name" value="CinA"/>
</dbReference>
<name>A0A1M6YXJ2_9BACT</name>
<evidence type="ECO:0000259" key="2">
    <source>
        <dbReference type="SMART" id="SM00852"/>
    </source>
</evidence>
<dbReference type="NCBIfam" id="TIGR00200">
    <property type="entry name" value="cinA_nterm"/>
    <property type="match status" value="1"/>
</dbReference>
<dbReference type="Pfam" id="PF02464">
    <property type="entry name" value="CinA"/>
    <property type="match status" value="1"/>
</dbReference>
<dbReference type="Pfam" id="PF18146">
    <property type="entry name" value="CinA_KH"/>
    <property type="match status" value="1"/>
</dbReference>
<dbReference type="SMART" id="SM00852">
    <property type="entry name" value="MoCF_biosynth"/>
    <property type="match status" value="1"/>
</dbReference>
<sequence length="432" mass="46773">MQTIQAQILATGDELTTGALVDSNSAYMAEQLEMMGVSVRRHVTVGDDMDDLVRALKEIGEQADVALVTGGLGPTMDDLSAAAAAKAAGVELELDEEALAWIETLFRSIGRNLGRNLGESNRKQAYFPQGSVRLDNPVGTAPGFSMIIGKCRFFFMPGVPREMKRMLADQVIPRIEEMLEDITVSGVRTICSYGMPEARVGELVADVADGEPGMKLGLRASFPVIQVKIYARAESKMGVERILDEGTDKILDRLKNNVFSVGGRNMEEVVGLMLKDEKATLAVAESCTGGQIAHWLTSVPGSSEYFVMSAVTYANTAKETMLNVSRKTLLKYGAVHEETAKAMAEGARQIAKTTYGISTSGVAGPAGGNEEKPVGTVCIALAAPDDTYVYRFHSPFGERDRNIKIFAMNALDVLRRHLQGLPPPSWAREYKP</sequence>
<dbReference type="Pfam" id="PF00994">
    <property type="entry name" value="MoCF_biosynth"/>
    <property type="match status" value="1"/>
</dbReference>
<evidence type="ECO:0000313" key="3">
    <source>
        <dbReference type="EMBL" id="SHL22782.1"/>
    </source>
</evidence>
<dbReference type="RefSeq" id="WP_244549379.1">
    <property type="nucleotide sequence ID" value="NZ_FQZU01000054.1"/>
</dbReference>
<dbReference type="AlphaFoldDB" id="A0A1M6YXJ2"/>
<dbReference type="InterPro" id="IPR041424">
    <property type="entry name" value="CinA_KH"/>
</dbReference>
<dbReference type="SUPFAM" id="SSF142433">
    <property type="entry name" value="CinA-like"/>
    <property type="match status" value="1"/>
</dbReference>
<dbReference type="CDD" id="cd00885">
    <property type="entry name" value="cinA"/>
    <property type="match status" value="1"/>
</dbReference>
<comment type="similarity">
    <text evidence="1">Belongs to the CinA family.</text>
</comment>
<dbReference type="InterPro" id="IPR008136">
    <property type="entry name" value="CinA_C"/>
</dbReference>
<dbReference type="HAMAP" id="MF_00226_B">
    <property type="entry name" value="CinA_B"/>
    <property type="match status" value="1"/>
</dbReference>
<dbReference type="Proteomes" id="UP000183994">
    <property type="component" value="Unassembled WGS sequence"/>
</dbReference>
<dbReference type="PANTHER" id="PTHR13939:SF0">
    <property type="entry name" value="NMN AMIDOHYDROLASE-LIKE PROTEIN YFAY"/>
    <property type="match status" value="1"/>
</dbReference>
<dbReference type="InterPro" id="IPR036653">
    <property type="entry name" value="CinA-like_C"/>
</dbReference>
<organism evidence="3 4">
    <name type="scientific">Desulfatibacillum alkenivorans DSM 16219</name>
    <dbReference type="NCBI Taxonomy" id="1121393"/>
    <lineage>
        <taxon>Bacteria</taxon>
        <taxon>Pseudomonadati</taxon>
        <taxon>Thermodesulfobacteriota</taxon>
        <taxon>Desulfobacteria</taxon>
        <taxon>Desulfobacterales</taxon>
        <taxon>Desulfatibacillaceae</taxon>
        <taxon>Desulfatibacillum</taxon>
    </lineage>
</organism>
<accession>A0A1M6YXJ2</accession>
<feature type="domain" description="MoaB/Mog" evidence="2">
    <location>
        <begin position="7"/>
        <end position="178"/>
    </location>
</feature>
<dbReference type="PIRSF" id="PIRSF006728">
    <property type="entry name" value="CinA"/>
    <property type="match status" value="1"/>
</dbReference>
<evidence type="ECO:0000313" key="4">
    <source>
        <dbReference type="Proteomes" id="UP000183994"/>
    </source>
</evidence>
<dbReference type="Gene3D" id="3.90.950.20">
    <property type="entry name" value="CinA-like"/>
    <property type="match status" value="1"/>
</dbReference>